<dbReference type="Gene3D" id="6.10.140.2160">
    <property type="match status" value="1"/>
</dbReference>
<keyword evidence="4" id="KW-1185">Reference proteome</keyword>
<reference evidence="3 4" key="1">
    <citation type="submission" date="2023-03" db="EMBL/GenBank/DDBJ databases">
        <title>Complete genome sequence of Tepidibacter sp. SWIR-1, isolated from a deep-sea hydrothermal vent.</title>
        <authorList>
            <person name="Li X."/>
        </authorList>
    </citation>
    <scope>NUCLEOTIDE SEQUENCE [LARGE SCALE GENOMIC DNA]</scope>
    <source>
        <strain evidence="3 4">SWIR-1</strain>
    </source>
</reference>
<dbReference type="InterPro" id="IPR052404">
    <property type="entry name" value="SPP1-like_terminase"/>
</dbReference>
<evidence type="ECO:0000313" key="3">
    <source>
        <dbReference type="EMBL" id="WFD12001.1"/>
    </source>
</evidence>
<keyword evidence="2" id="KW-0231">Viral genome packaging</keyword>
<protein>
    <submittedName>
        <fullName evidence="3">Terminase small subunit</fullName>
    </submittedName>
</protein>
<dbReference type="Proteomes" id="UP001222800">
    <property type="component" value="Chromosome"/>
</dbReference>
<dbReference type="PANTHER" id="PTHR41328:SF2">
    <property type="entry name" value="TERMINASE SMALL SUBUNIT"/>
    <property type="match status" value="1"/>
</dbReference>
<evidence type="ECO:0000256" key="1">
    <source>
        <dbReference type="ARBA" id="ARBA00022612"/>
    </source>
</evidence>
<keyword evidence="1" id="KW-1188">Viral release from host cell</keyword>
<dbReference type="InterPro" id="IPR038713">
    <property type="entry name" value="Terminase_Gp1_N_sf"/>
</dbReference>
<organism evidence="3 4">
    <name type="scientific">Tepidibacter hydrothermalis</name>
    <dbReference type="NCBI Taxonomy" id="3036126"/>
    <lineage>
        <taxon>Bacteria</taxon>
        <taxon>Bacillati</taxon>
        <taxon>Bacillota</taxon>
        <taxon>Clostridia</taxon>
        <taxon>Peptostreptococcales</taxon>
        <taxon>Peptostreptococcaceae</taxon>
        <taxon>Tepidibacter</taxon>
    </lineage>
</organism>
<dbReference type="PANTHER" id="PTHR41328">
    <property type="entry name" value="TERMINASE SMALL SUBUNIT-RELATED"/>
    <property type="match status" value="1"/>
</dbReference>
<evidence type="ECO:0000313" key="4">
    <source>
        <dbReference type="Proteomes" id="UP001222800"/>
    </source>
</evidence>
<name>A0ABY8EGU9_9FIRM</name>
<dbReference type="RefSeq" id="WP_277734249.1">
    <property type="nucleotide sequence ID" value="NZ_CP120733.1"/>
</dbReference>
<gene>
    <name evidence="3" type="ORF">P4S50_07960</name>
</gene>
<sequence length="146" mass="16285">MGVKLTEKQKRFADYYIETGNATEAAIRAGYSKKTARQIGQENLTKPYISKYIQEILGKKEKERIASQDEVLKFLTSVMRGKEAEEVVCPDGSGGTFRELKGSNIKDRVKAAELLGKRYSLFTDKVNLEANVGVTIIDDIGSEEDD</sequence>
<evidence type="ECO:0000256" key="2">
    <source>
        <dbReference type="ARBA" id="ARBA00023219"/>
    </source>
</evidence>
<dbReference type="Gene3D" id="1.10.10.1400">
    <property type="entry name" value="Terminase, small subunit, N-terminal DNA-binding domain, HTH motif"/>
    <property type="match status" value="1"/>
</dbReference>
<proteinExistence type="predicted"/>
<dbReference type="Pfam" id="PF03592">
    <property type="entry name" value="Terminase_2"/>
    <property type="match status" value="1"/>
</dbReference>
<accession>A0ABY8EGU9</accession>
<dbReference type="EMBL" id="CP120733">
    <property type="protein sequence ID" value="WFD12001.1"/>
    <property type="molecule type" value="Genomic_DNA"/>
</dbReference>
<dbReference type="InterPro" id="IPR005335">
    <property type="entry name" value="Terminase_ssu"/>
</dbReference>